<protein>
    <submittedName>
        <fullName evidence="1">Uncharacterized protein</fullName>
    </submittedName>
</protein>
<reference evidence="1 2" key="1">
    <citation type="submission" date="2018-08" db="EMBL/GenBank/DDBJ databases">
        <title>A genome reference for cultivated species of the human gut microbiota.</title>
        <authorList>
            <person name="Zou Y."/>
            <person name="Xue W."/>
            <person name="Luo G."/>
        </authorList>
    </citation>
    <scope>NUCLEOTIDE SEQUENCE [LARGE SCALE GENOMIC DNA]</scope>
    <source>
        <strain evidence="1 2">OM06-4</strain>
    </source>
</reference>
<name>A0A3E3EG96_9FIRM</name>
<proteinExistence type="predicted"/>
<comment type="caution">
    <text evidence="1">The sequence shown here is derived from an EMBL/GenBank/DDBJ whole genome shotgun (WGS) entry which is preliminary data.</text>
</comment>
<accession>A0A3E3EG96</accession>
<dbReference type="EMBL" id="QUSL01000002">
    <property type="protein sequence ID" value="RGD86930.1"/>
    <property type="molecule type" value="Genomic_DNA"/>
</dbReference>
<dbReference type="RefSeq" id="WP_117580294.1">
    <property type="nucleotide sequence ID" value="NZ_QUSL01000002.1"/>
</dbReference>
<dbReference type="AlphaFoldDB" id="A0A3E3EG96"/>
<organism evidence="1 2">
    <name type="scientific">Thomasclavelia ramosa</name>
    <dbReference type="NCBI Taxonomy" id="1547"/>
    <lineage>
        <taxon>Bacteria</taxon>
        <taxon>Bacillati</taxon>
        <taxon>Bacillota</taxon>
        <taxon>Erysipelotrichia</taxon>
        <taxon>Erysipelotrichales</taxon>
        <taxon>Coprobacillaceae</taxon>
        <taxon>Thomasclavelia</taxon>
    </lineage>
</organism>
<evidence type="ECO:0000313" key="2">
    <source>
        <dbReference type="Proteomes" id="UP000261032"/>
    </source>
</evidence>
<sequence length="99" mass="11854">MLKNNNERKQWIENEDNYEIITVSQLARYRKSRPLDDGSCIVIFEIKMKASVWNHETRKTNEKIKWSKIGMFITYSYENETLLEQTCISDIVSRMAKMK</sequence>
<evidence type="ECO:0000313" key="1">
    <source>
        <dbReference type="EMBL" id="RGD86930.1"/>
    </source>
</evidence>
<gene>
    <name evidence="1" type="ORF">DXB93_01835</name>
</gene>
<dbReference type="Proteomes" id="UP000261032">
    <property type="component" value="Unassembled WGS sequence"/>
</dbReference>